<feature type="compositionally biased region" description="Basic residues" evidence="4">
    <location>
        <begin position="43"/>
        <end position="53"/>
    </location>
</feature>
<dbReference type="PROSITE" id="PS50118">
    <property type="entry name" value="HMG_BOX_2"/>
    <property type="match status" value="2"/>
</dbReference>
<dbReference type="Gene3D" id="1.10.30.10">
    <property type="entry name" value="High mobility group box domain"/>
    <property type="match status" value="2"/>
</dbReference>
<evidence type="ECO:0000256" key="1">
    <source>
        <dbReference type="ARBA" id="ARBA00023125"/>
    </source>
</evidence>
<evidence type="ECO:0000256" key="3">
    <source>
        <dbReference type="PROSITE-ProRule" id="PRU00267"/>
    </source>
</evidence>
<feature type="compositionally biased region" description="Basic and acidic residues" evidence="4">
    <location>
        <begin position="1"/>
        <end position="10"/>
    </location>
</feature>
<keyword evidence="7" id="KW-1185">Reference proteome</keyword>
<feature type="domain" description="HMG box" evidence="5">
    <location>
        <begin position="157"/>
        <end position="225"/>
    </location>
</feature>
<dbReference type="SUPFAM" id="SSF47095">
    <property type="entry name" value="HMG-box"/>
    <property type="match status" value="2"/>
</dbReference>
<dbReference type="InterPro" id="IPR009071">
    <property type="entry name" value="HMG_box_dom"/>
</dbReference>
<dbReference type="PANTHER" id="PTHR46040">
    <property type="entry name" value="HIGH MOBILITY GROUP PROTEIN 2"/>
    <property type="match status" value="1"/>
</dbReference>
<feature type="compositionally biased region" description="Basic and acidic residues" evidence="4">
    <location>
        <begin position="24"/>
        <end position="33"/>
    </location>
</feature>
<proteinExistence type="predicted"/>
<accession>A0AAD1X6I8</accession>
<sequence length="461" mass="53283">MSKVGLERKSPSKVSTKPVKRRKIGEDQEKEVTKSAPKAQKAAPKKSMKRNKKENKQGIDMTDFKAILRKPKRNITSYAFFIKEKKNEFIAGRSTNKIATVLMKEFGQEWSSLTKEQKEPYNHLARQDKVRYEKEIKEFTKKCGSPKRIKELENKRPKKALSSYMIFVRETRAKVCEQYPEMHALEVMKKVGQLWQKLDSINKKRFDDQAQVDKQRFLKELEFFQKELDSKDLEEKSKLPVEEKENSVEKGISVVSEPEQVSKTAKSTPKSNKSIPKALQDNCIQGAFGKVKKSESQVKNNEKDIKPASLAVTKDKRDFSCIMDSQTTADQVPSPEQPETRYHNFKPVVGCKEEGEVIKLIDENETKKSCPPPLNKIATQYQRDFDAKGPQIENVERDKSIINDTTQIMNGVLDFDFGIDESNENYLPFLNQPRVAYSSKSDRNFDKYLDWIVESSFKNFF</sequence>
<gene>
    <name evidence="6" type="ORF">ECRASSUSDP1_LOCUS583</name>
</gene>
<dbReference type="GO" id="GO:0010468">
    <property type="term" value="P:regulation of gene expression"/>
    <property type="evidence" value="ECO:0007669"/>
    <property type="project" value="TreeGrafter"/>
</dbReference>
<dbReference type="GO" id="GO:0005634">
    <property type="term" value="C:nucleus"/>
    <property type="evidence" value="ECO:0007669"/>
    <property type="project" value="UniProtKB-UniRule"/>
</dbReference>
<keyword evidence="2 3" id="KW-0539">Nucleus</keyword>
<feature type="DNA-binding region" description="HMG box" evidence="3">
    <location>
        <begin position="71"/>
        <end position="140"/>
    </location>
</feature>
<dbReference type="InterPro" id="IPR051965">
    <property type="entry name" value="ChromReg_NeuronalGeneExpr"/>
</dbReference>
<evidence type="ECO:0000259" key="5">
    <source>
        <dbReference type="PROSITE" id="PS50118"/>
    </source>
</evidence>
<dbReference type="SMART" id="SM00398">
    <property type="entry name" value="HMG"/>
    <property type="match status" value="2"/>
</dbReference>
<evidence type="ECO:0000256" key="4">
    <source>
        <dbReference type="SAM" id="MobiDB-lite"/>
    </source>
</evidence>
<protein>
    <recommendedName>
        <fullName evidence="5">HMG box domain-containing protein</fullName>
    </recommendedName>
</protein>
<feature type="compositionally biased region" description="Polar residues" evidence="4">
    <location>
        <begin position="259"/>
        <end position="274"/>
    </location>
</feature>
<evidence type="ECO:0000313" key="7">
    <source>
        <dbReference type="Proteomes" id="UP001295684"/>
    </source>
</evidence>
<feature type="region of interest" description="Disordered" evidence="4">
    <location>
        <begin position="1"/>
        <end position="58"/>
    </location>
</feature>
<name>A0AAD1X6I8_EUPCR</name>
<dbReference type="InterPro" id="IPR036910">
    <property type="entry name" value="HMG_box_dom_sf"/>
</dbReference>
<organism evidence="6 7">
    <name type="scientific">Euplotes crassus</name>
    <dbReference type="NCBI Taxonomy" id="5936"/>
    <lineage>
        <taxon>Eukaryota</taxon>
        <taxon>Sar</taxon>
        <taxon>Alveolata</taxon>
        <taxon>Ciliophora</taxon>
        <taxon>Intramacronucleata</taxon>
        <taxon>Spirotrichea</taxon>
        <taxon>Hypotrichia</taxon>
        <taxon>Euplotida</taxon>
        <taxon>Euplotidae</taxon>
        <taxon>Moneuplotes</taxon>
    </lineage>
</organism>
<evidence type="ECO:0000313" key="6">
    <source>
        <dbReference type="EMBL" id="CAI2359295.1"/>
    </source>
</evidence>
<dbReference type="PANTHER" id="PTHR46040:SF3">
    <property type="entry name" value="HIGH MOBILITY GROUP PROTEIN 2"/>
    <property type="match status" value="1"/>
</dbReference>
<reference evidence="6" key="1">
    <citation type="submission" date="2023-07" db="EMBL/GenBank/DDBJ databases">
        <authorList>
            <consortium name="AG Swart"/>
            <person name="Singh M."/>
            <person name="Singh A."/>
            <person name="Seah K."/>
            <person name="Emmerich C."/>
        </authorList>
    </citation>
    <scope>NUCLEOTIDE SEQUENCE</scope>
    <source>
        <strain evidence="6">DP1</strain>
    </source>
</reference>
<feature type="domain" description="HMG box" evidence="5">
    <location>
        <begin position="71"/>
        <end position="140"/>
    </location>
</feature>
<dbReference type="Pfam" id="PF00505">
    <property type="entry name" value="HMG_box"/>
    <property type="match status" value="2"/>
</dbReference>
<dbReference type="GO" id="GO:0003677">
    <property type="term" value="F:DNA binding"/>
    <property type="evidence" value="ECO:0007669"/>
    <property type="project" value="UniProtKB-UniRule"/>
</dbReference>
<feature type="DNA-binding region" description="HMG box" evidence="3">
    <location>
        <begin position="157"/>
        <end position="225"/>
    </location>
</feature>
<dbReference type="EMBL" id="CAMPGE010000547">
    <property type="protein sequence ID" value="CAI2359295.1"/>
    <property type="molecule type" value="Genomic_DNA"/>
</dbReference>
<feature type="region of interest" description="Disordered" evidence="4">
    <location>
        <begin position="232"/>
        <end position="276"/>
    </location>
</feature>
<keyword evidence="1 3" id="KW-0238">DNA-binding</keyword>
<comment type="caution">
    <text evidence="6">The sequence shown here is derived from an EMBL/GenBank/DDBJ whole genome shotgun (WGS) entry which is preliminary data.</text>
</comment>
<dbReference type="AlphaFoldDB" id="A0AAD1X6I8"/>
<dbReference type="Proteomes" id="UP001295684">
    <property type="component" value="Unassembled WGS sequence"/>
</dbReference>
<feature type="compositionally biased region" description="Basic and acidic residues" evidence="4">
    <location>
        <begin position="232"/>
        <end position="248"/>
    </location>
</feature>
<evidence type="ECO:0000256" key="2">
    <source>
        <dbReference type="ARBA" id="ARBA00023242"/>
    </source>
</evidence>